<protein>
    <submittedName>
        <fullName evidence="1">Uncharacterized protein</fullName>
    </submittedName>
</protein>
<name>A0A834I4Q9_RHYFE</name>
<evidence type="ECO:0000313" key="2">
    <source>
        <dbReference type="Proteomes" id="UP000625711"/>
    </source>
</evidence>
<sequence>MVKAVRVAAKNTSAGQQSLFAALTVLEVVNNKANDNIQKKNIDTHETMDSTFEAYAVETGASKILDYYLKIYQILDEPMDREGMSLMKEANYFLSTNLPLTIS</sequence>
<comment type="caution">
    <text evidence="1">The sequence shown here is derived from an EMBL/GenBank/DDBJ whole genome shotgun (WGS) entry which is preliminary data.</text>
</comment>
<dbReference type="EMBL" id="JAACXV010013209">
    <property type="protein sequence ID" value="KAF7273939.1"/>
    <property type="molecule type" value="Genomic_DNA"/>
</dbReference>
<gene>
    <name evidence="1" type="ORF">GWI33_013373</name>
</gene>
<evidence type="ECO:0000313" key="1">
    <source>
        <dbReference type="EMBL" id="KAF7273939.1"/>
    </source>
</evidence>
<keyword evidence="2" id="KW-1185">Reference proteome</keyword>
<accession>A0A834I4Q9</accession>
<dbReference type="AlphaFoldDB" id="A0A834I4Q9"/>
<dbReference type="Proteomes" id="UP000625711">
    <property type="component" value="Unassembled WGS sequence"/>
</dbReference>
<proteinExistence type="predicted"/>
<organism evidence="1 2">
    <name type="scientific">Rhynchophorus ferrugineus</name>
    <name type="common">Red palm weevil</name>
    <name type="synonym">Curculio ferrugineus</name>
    <dbReference type="NCBI Taxonomy" id="354439"/>
    <lineage>
        <taxon>Eukaryota</taxon>
        <taxon>Metazoa</taxon>
        <taxon>Ecdysozoa</taxon>
        <taxon>Arthropoda</taxon>
        <taxon>Hexapoda</taxon>
        <taxon>Insecta</taxon>
        <taxon>Pterygota</taxon>
        <taxon>Neoptera</taxon>
        <taxon>Endopterygota</taxon>
        <taxon>Coleoptera</taxon>
        <taxon>Polyphaga</taxon>
        <taxon>Cucujiformia</taxon>
        <taxon>Curculionidae</taxon>
        <taxon>Dryophthorinae</taxon>
        <taxon>Rhynchophorus</taxon>
    </lineage>
</organism>
<reference evidence="1" key="1">
    <citation type="submission" date="2020-08" db="EMBL/GenBank/DDBJ databases">
        <title>Genome sequencing and assembly of the red palm weevil Rhynchophorus ferrugineus.</title>
        <authorList>
            <person name="Dias G.B."/>
            <person name="Bergman C.M."/>
            <person name="Manee M."/>
        </authorList>
    </citation>
    <scope>NUCLEOTIDE SEQUENCE</scope>
    <source>
        <strain evidence="1">AA-2017</strain>
        <tissue evidence="1">Whole larva</tissue>
    </source>
</reference>